<feature type="region of interest" description="Disordered" evidence="4">
    <location>
        <begin position="331"/>
        <end position="366"/>
    </location>
</feature>
<dbReference type="GO" id="GO:0016592">
    <property type="term" value="C:mediator complex"/>
    <property type="evidence" value="ECO:0007669"/>
    <property type="project" value="TreeGrafter"/>
</dbReference>
<protein>
    <recommendedName>
        <fullName evidence="2">Mediator of RNA polymerase II transcription subunit 25</fullName>
    </recommendedName>
</protein>
<feature type="compositionally biased region" description="Basic and acidic residues" evidence="4">
    <location>
        <begin position="339"/>
        <end position="349"/>
    </location>
</feature>
<dbReference type="GO" id="GO:0008270">
    <property type="term" value="F:zinc ion binding"/>
    <property type="evidence" value="ECO:0007669"/>
    <property type="project" value="UniProtKB-KW"/>
</dbReference>
<keyword evidence="3" id="KW-0479">Metal-binding</keyword>
<evidence type="ECO:0000256" key="1">
    <source>
        <dbReference type="ARBA" id="ARBA00009102"/>
    </source>
</evidence>
<dbReference type="AlphaFoldDB" id="A0A8D8YL33"/>
<proteinExistence type="inferred from homology"/>
<dbReference type="Pfam" id="PF00098">
    <property type="entry name" value="zf-CCHC"/>
    <property type="match status" value="1"/>
</dbReference>
<dbReference type="PANTHER" id="PTHR12433">
    <property type="entry name" value="MEDIATOR OF RNA POLYMERASE II TRANSCRIPTION SUBUNIT 25"/>
    <property type="match status" value="1"/>
</dbReference>
<feature type="region of interest" description="Disordered" evidence="4">
    <location>
        <begin position="226"/>
        <end position="301"/>
    </location>
</feature>
<organism evidence="6">
    <name type="scientific">Cacopsylla melanoneura</name>
    <dbReference type="NCBI Taxonomy" id="428564"/>
    <lineage>
        <taxon>Eukaryota</taxon>
        <taxon>Metazoa</taxon>
        <taxon>Ecdysozoa</taxon>
        <taxon>Arthropoda</taxon>
        <taxon>Hexapoda</taxon>
        <taxon>Insecta</taxon>
        <taxon>Pterygota</taxon>
        <taxon>Neoptera</taxon>
        <taxon>Paraneoptera</taxon>
        <taxon>Hemiptera</taxon>
        <taxon>Sternorrhyncha</taxon>
        <taxon>Psylloidea</taxon>
        <taxon>Psyllidae</taxon>
        <taxon>Psyllinae</taxon>
        <taxon>Cacopsylla</taxon>
    </lineage>
</organism>
<dbReference type="InterPro" id="IPR036875">
    <property type="entry name" value="Znf_CCHC_sf"/>
</dbReference>
<dbReference type="SUPFAM" id="SSF57756">
    <property type="entry name" value="Retrovirus zinc finger-like domains"/>
    <property type="match status" value="1"/>
</dbReference>
<feature type="compositionally biased region" description="Polar residues" evidence="4">
    <location>
        <begin position="256"/>
        <end position="265"/>
    </location>
</feature>
<evidence type="ECO:0000256" key="3">
    <source>
        <dbReference type="PROSITE-ProRule" id="PRU00047"/>
    </source>
</evidence>
<evidence type="ECO:0000313" key="6">
    <source>
        <dbReference type="EMBL" id="CAG6730539.1"/>
    </source>
</evidence>
<evidence type="ECO:0000256" key="4">
    <source>
        <dbReference type="SAM" id="MobiDB-lite"/>
    </source>
</evidence>
<dbReference type="PROSITE" id="PS50158">
    <property type="entry name" value="ZF_CCHC"/>
    <property type="match status" value="2"/>
</dbReference>
<dbReference type="GO" id="GO:0045944">
    <property type="term" value="P:positive regulation of transcription by RNA polymerase II"/>
    <property type="evidence" value="ECO:0007669"/>
    <property type="project" value="TreeGrafter"/>
</dbReference>
<keyword evidence="3" id="KW-0862">Zinc</keyword>
<dbReference type="SMART" id="SM00343">
    <property type="entry name" value="ZnF_C2HC"/>
    <property type="match status" value="2"/>
</dbReference>
<reference evidence="6" key="1">
    <citation type="submission" date="2021-05" db="EMBL/GenBank/DDBJ databases">
        <authorList>
            <person name="Alioto T."/>
            <person name="Alioto T."/>
            <person name="Gomez Garrido J."/>
        </authorList>
    </citation>
    <scope>NUCLEOTIDE SEQUENCE</scope>
</reference>
<dbReference type="PANTHER" id="PTHR12433:SF11">
    <property type="entry name" value="MEDIATOR OF RNA POLYMERASE II TRANSCRIPTION SUBUNIT 25"/>
    <property type="match status" value="1"/>
</dbReference>
<dbReference type="EMBL" id="HBUF01381673">
    <property type="protein sequence ID" value="CAG6730539.1"/>
    <property type="molecule type" value="Transcribed_RNA"/>
</dbReference>
<feature type="domain" description="CCHC-type" evidence="5">
    <location>
        <begin position="849"/>
        <end position="865"/>
    </location>
</feature>
<name>A0A8D8YL33_9HEMI</name>
<dbReference type="InterPro" id="IPR021419">
    <property type="entry name" value="Mediator_Med25_VWA"/>
</dbReference>
<dbReference type="Gene3D" id="4.10.60.10">
    <property type="entry name" value="Zinc finger, CCHC-type"/>
    <property type="match status" value="1"/>
</dbReference>
<feature type="compositionally biased region" description="Pro residues" evidence="4">
    <location>
        <begin position="238"/>
        <end position="248"/>
    </location>
</feature>
<evidence type="ECO:0000256" key="2">
    <source>
        <dbReference type="ARBA" id="ARBA00019694"/>
    </source>
</evidence>
<comment type="similarity">
    <text evidence="1">Belongs to the Mediator complex subunit 25 family.</text>
</comment>
<sequence>MVHDNISGHSAIQADVIFVVESTAMNGAYLNELKASYIIPSLEYFNQAPIEDREFMCESCANYGLVLYEASDCRPKPFATSYGHWTNPQKILNLFEKMELVGGKGEGYANIAEGLATALVYFEDLQSLRESSCIPHKHCILVCNSPPYSVPVMQCPMYAGQALEQLATVFCERNIHLSILSPRKIPTLIKLFEKAGGDVQMSQTKNYAKDPRHLVLLKGYNLKERPVSPNPIQSSLNAPPPTLPPASMPSPLSSNVGSPQTQNPNFRPAPPQQNPNIPNIPTSNVPPVVPQAAATVQQQQQSQQQTPQQQWQQQQLQQAQQQAAAQQQQQQNQQQQLQEHQKESEKNLSGEEDYEIVNNTRKRKKIRSPEIVKTVGKSSSENPSEYEKIKELIKEATTIASSMKVHITQTVNTKHEIKNGVNAIFTIMKKLERSSNKYNPTPKSIITECLSCKEQKNNADKINQTESNLQIAEEIQNMTNDSSQRTEEGIKSLIEREWPVDTFTRVSLAPGVPDAAVNSSVVLVVHGEESTKLLDIMTRKNPDLRMLIDEGAMEPGEFKTIENITKTSSGTMTTKNTHLAKVGDEIGIIKLVNNIQSQDQCKELKFAIDDSLNWTRCRKVLELAASFADLQIVFHVPRGRMPGAETKGPSYSKVTKTQNKLKAIHVKITDNSKQLDDIVNEMKQKVDVVTLGVEVKTIKVDRENGTFRIITKGKNDMEALDKLANKIQDTLGGVVAKSEASFENSIIIRNIDTVTSIQEVAAAVAQRVGKEATELETKINLRPTYRRDAQVAMLRLNDDDLSKLGKSFRLGWLDCVVEKMAIPKRCNNCRGYGHIARDCSGEKFDTKGKCRKCNEAGHDSKSCTKDPQCRDCKTIGHVGGTMSCPTYRRLVYEAKHTPRKTRGALVSKQAMSMETDDDNIPTLNNDT</sequence>
<feature type="region of interest" description="Disordered" evidence="4">
    <location>
        <begin position="902"/>
        <end position="927"/>
    </location>
</feature>
<feature type="compositionally biased region" description="Low complexity" evidence="4">
    <location>
        <begin position="274"/>
        <end position="301"/>
    </location>
</feature>
<dbReference type="GO" id="GO:0005667">
    <property type="term" value="C:transcription regulator complex"/>
    <property type="evidence" value="ECO:0007669"/>
    <property type="project" value="TreeGrafter"/>
</dbReference>
<evidence type="ECO:0000259" key="5">
    <source>
        <dbReference type="PROSITE" id="PS50158"/>
    </source>
</evidence>
<dbReference type="InterPro" id="IPR001878">
    <property type="entry name" value="Znf_CCHC"/>
</dbReference>
<dbReference type="GO" id="GO:0003676">
    <property type="term" value="F:nucleic acid binding"/>
    <property type="evidence" value="ECO:0007669"/>
    <property type="project" value="InterPro"/>
</dbReference>
<feature type="domain" description="CCHC-type" evidence="5">
    <location>
        <begin position="825"/>
        <end position="839"/>
    </location>
</feature>
<keyword evidence="3" id="KW-0863">Zinc-finger</keyword>
<dbReference type="Pfam" id="PF11265">
    <property type="entry name" value="Med25_VWA"/>
    <property type="match status" value="1"/>
</dbReference>
<accession>A0A8D8YL33</accession>